<dbReference type="InterPro" id="IPR011051">
    <property type="entry name" value="RmlC_Cupin_sf"/>
</dbReference>
<evidence type="ECO:0000256" key="1">
    <source>
        <dbReference type="ARBA" id="ARBA00023125"/>
    </source>
</evidence>
<sequence>MALIIKKESALAIDKKGVAMRIYNNKDQYSGASVVYQETQKGHFEEFYHSKSHFIYYIIEGNGIWYIDEQAYDVSGGDLIIIPPNSKFYYKGALKQICIVSPSWEPESEHHVRDIDWS</sequence>
<dbReference type="RefSeq" id="WP_100712870.1">
    <property type="nucleotide sequence ID" value="NZ_NPDY01000002.1"/>
</dbReference>
<keyword evidence="1" id="KW-0238">DNA-binding</keyword>
<gene>
    <name evidence="3" type="ORF">CH360_04985</name>
    <name evidence="4" type="ORF">CH373_06255</name>
</gene>
<evidence type="ECO:0000313" key="3">
    <source>
        <dbReference type="EMBL" id="PJZ70866.1"/>
    </source>
</evidence>
<dbReference type="PANTHER" id="PTHR43346">
    <property type="entry name" value="LIGAND BINDING DOMAIN PROTEIN, PUTATIVE (AFU_ORTHOLOGUE AFUA_6G14370)-RELATED"/>
    <property type="match status" value="1"/>
</dbReference>
<comment type="caution">
    <text evidence="4">The sequence shown here is derived from an EMBL/GenBank/DDBJ whole genome shotgun (WGS) entry which is preliminary data.</text>
</comment>
<dbReference type="AlphaFoldDB" id="A0A2M9ZNV4"/>
<dbReference type="OrthoDB" id="282518at2"/>
<dbReference type="GO" id="GO:0006355">
    <property type="term" value="P:regulation of DNA-templated transcription"/>
    <property type="evidence" value="ECO:0007669"/>
    <property type="project" value="InterPro"/>
</dbReference>
<dbReference type="Proteomes" id="UP000231990">
    <property type="component" value="Unassembled WGS sequence"/>
</dbReference>
<dbReference type="InterPro" id="IPR014710">
    <property type="entry name" value="RmlC-like_jellyroll"/>
</dbReference>
<dbReference type="Pfam" id="PF02311">
    <property type="entry name" value="AraC_binding"/>
    <property type="match status" value="1"/>
</dbReference>
<protein>
    <recommendedName>
        <fullName evidence="2">AraC-type arabinose-binding/dimerisation domain-containing protein</fullName>
    </recommendedName>
</protein>
<dbReference type="EMBL" id="NPDZ01000003">
    <property type="protein sequence ID" value="PJZ73762.1"/>
    <property type="molecule type" value="Genomic_DNA"/>
</dbReference>
<dbReference type="Proteomes" id="UP000231962">
    <property type="component" value="Unassembled WGS sequence"/>
</dbReference>
<dbReference type="GO" id="GO:0003677">
    <property type="term" value="F:DNA binding"/>
    <property type="evidence" value="ECO:0007669"/>
    <property type="project" value="UniProtKB-KW"/>
</dbReference>
<accession>A0A2M9ZNV4</accession>
<dbReference type="InterPro" id="IPR003313">
    <property type="entry name" value="AraC-bd"/>
</dbReference>
<dbReference type="Gene3D" id="2.60.120.10">
    <property type="entry name" value="Jelly Rolls"/>
    <property type="match status" value="1"/>
</dbReference>
<organism evidence="4 6">
    <name type="scientific">Leptospira perolatii</name>
    <dbReference type="NCBI Taxonomy" id="2023191"/>
    <lineage>
        <taxon>Bacteria</taxon>
        <taxon>Pseudomonadati</taxon>
        <taxon>Spirochaetota</taxon>
        <taxon>Spirochaetia</taxon>
        <taxon>Leptospirales</taxon>
        <taxon>Leptospiraceae</taxon>
        <taxon>Leptospira</taxon>
    </lineage>
</organism>
<dbReference type="EMBL" id="NPDY01000002">
    <property type="protein sequence ID" value="PJZ70866.1"/>
    <property type="molecule type" value="Genomic_DNA"/>
</dbReference>
<dbReference type="PANTHER" id="PTHR43346:SF1">
    <property type="entry name" value="QUERCETIN 2,3-DIOXYGENASE-RELATED"/>
    <property type="match status" value="1"/>
</dbReference>
<feature type="domain" description="AraC-type arabinose-binding/dimerisation" evidence="2">
    <location>
        <begin position="42"/>
        <end position="90"/>
    </location>
</feature>
<keyword evidence="5" id="KW-1185">Reference proteome</keyword>
<name>A0A2M9ZNV4_9LEPT</name>
<dbReference type="InterPro" id="IPR052538">
    <property type="entry name" value="Flavonoid_dioxygenase-like"/>
</dbReference>
<evidence type="ECO:0000259" key="2">
    <source>
        <dbReference type="Pfam" id="PF02311"/>
    </source>
</evidence>
<proteinExistence type="predicted"/>
<dbReference type="SUPFAM" id="SSF51182">
    <property type="entry name" value="RmlC-like cupins"/>
    <property type="match status" value="1"/>
</dbReference>
<reference evidence="5 6" key="1">
    <citation type="submission" date="2017-07" db="EMBL/GenBank/DDBJ databases">
        <title>Leptospira spp. isolated from tropical soils.</title>
        <authorList>
            <person name="Thibeaux R."/>
            <person name="Iraola G."/>
            <person name="Ferres I."/>
            <person name="Bierque E."/>
            <person name="Girault D."/>
            <person name="Soupe-Gilbert M.-E."/>
            <person name="Picardeau M."/>
            <person name="Goarant C."/>
        </authorList>
    </citation>
    <scope>NUCLEOTIDE SEQUENCE [LARGE SCALE GENOMIC DNA]</scope>
    <source>
        <strain evidence="4 6">FH1-B-B1</strain>
        <strain evidence="3 5">FH1-B-C1</strain>
    </source>
</reference>
<dbReference type="CDD" id="cd20295">
    <property type="entry name" value="cupin_Pac13-like"/>
    <property type="match status" value="1"/>
</dbReference>
<evidence type="ECO:0000313" key="4">
    <source>
        <dbReference type="EMBL" id="PJZ73762.1"/>
    </source>
</evidence>
<evidence type="ECO:0000313" key="6">
    <source>
        <dbReference type="Proteomes" id="UP000231990"/>
    </source>
</evidence>
<evidence type="ECO:0000313" key="5">
    <source>
        <dbReference type="Proteomes" id="UP000231962"/>
    </source>
</evidence>